<feature type="repeat" description="PPR" evidence="3">
    <location>
        <begin position="218"/>
        <end position="252"/>
    </location>
</feature>
<comment type="caution">
    <text evidence="5">The sequence shown here is derived from an EMBL/GenBank/DDBJ whole genome shotgun (WGS) entry which is preliminary data.</text>
</comment>
<organism evidence="5 6">
    <name type="scientific">Iris pallida</name>
    <name type="common">Sweet iris</name>
    <dbReference type="NCBI Taxonomy" id="29817"/>
    <lineage>
        <taxon>Eukaryota</taxon>
        <taxon>Viridiplantae</taxon>
        <taxon>Streptophyta</taxon>
        <taxon>Embryophyta</taxon>
        <taxon>Tracheophyta</taxon>
        <taxon>Spermatophyta</taxon>
        <taxon>Magnoliopsida</taxon>
        <taxon>Liliopsida</taxon>
        <taxon>Asparagales</taxon>
        <taxon>Iridaceae</taxon>
        <taxon>Iridoideae</taxon>
        <taxon>Irideae</taxon>
        <taxon>Iris</taxon>
    </lineage>
</organism>
<evidence type="ECO:0000313" key="6">
    <source>
        <dbReference type="Proteomes" id="UP001140949"/>
    </source>
</evidence>
<dbReference type="InterPro" id="IPR011990">
    <property type="entry name" value="TPR-like_helical_dom_sf"/>
</dbReference>
<dbReference type="GO" id="GO:0003729">
    <property type="term" value="F:mRNA binding"/>
    <property type="evidence" value="ECO:0007669"/>
    <property type="project" value="UniProtKB-ARBA"/>
</dbReference>
<accession>A0AAX6IE30</accession>
<dbReference type="Pfam" id="PF01535">
    <property type="entry name" value="PPR"/>
    <property type="match status" value="3"/>
</dbReference>
<dbReference type="InterPro" id="IPR046960">
    <property type="entry name" value="PPR_At4g14850-like_plant"/>
</dbReference>
<evidence type="ECO:0000256" key="1">
    <source>
        <dbReference type="ARBA" id="ARBA00006643"/>
    </source>
</evidence>
<dbReference type="InterPro" id="IPR046848">
    <property type="entry name" value="E_motif"/>
</dbReference>
<keyword evidence="2" id="KW-0677">Repeat</keyword>
<protein>
    <submittedName>
        <fullName evidence="5">Pentatricopeptide repeat-containing protein</fullName>
    </submittedName>
</protein>
<comment type="similarity">
    <text evidence="1">Belongs to the PPR family. PCMP-H subfamily.</text>
</comment>
<dbReference type="GO" id="GO:0009451">
    <property type="term" value="P:RNA modification"/>
    <property type="evidence" value="ECO:0007669"/>
    <property type="project" value="InterPro"/>
</dbReference>
<dbReference type="Pfam" id="PF13041">
    <property type="entry name" value="PPR_2"/>
    <property type="match status" value="1"/>
</dbReference>
<dbReference type="Proteomes" id="UP001140949">
    <property type="component" value="Unassembled WGS sequence"/>
</dbReference>
<name>A0AAX6IE30_IRIPA</name>
<reference evidence="5" key="2">
    <citation type="submission" date="2023-04" db="EMBL/GenBank/DDBJ databases">
        <authorList>
            <person name="Bruccoleri R.E."/>
            <person name="Oakeley E.J."/>
            <person name="Faust A.-M."/>
            <person name="Dessus-Babus S."/>
            <person name="Altorfer M."/>
            <person name="Burckhardt D."/>
            <person name="Oertli M."/>
            <person name="Naumann U."/>
            <person name="Petersen F."/>
            <person name="Wong J."/>
        </authorList>
    </citation>
    <scope>NUCLEOTIDE SEQUENCE</scope>
    <source>
        <strain evidence="5">GSM-AAB239-AS_SAM_17_03QT</strain>
        <tissue evidence="5">Leaf</tissue>
    </source>
</reference>
<dbReference type="PROSITE" id="PS51375">
    <property type="entry name" value="PPR"/>
    <property type="match status" value="3"/>
</dbReference>
<dbReference type="InterPro" id="IPR046849">
    <property type="entry name" value="E2_motif"/>
</dbReference>
<proteinExistence type="inferred from homology"/>
<dbReference type="Pfam" id="PF20430">
    <property type="entry name" value="Eplus_motif"/>
    <property type="match status" value="1"/>
</dbReference>
<sequence length="629" mass="69553">MFPPMELGSKPLFPSIPLPTQPKPLETFLFSALAAAASLPHLHQAHAVLLRLGLHSSSFLISKLLRRLSEHQPPPPYPHLLSIFSRVPNPNSFLWTTLLRASPEPFAVYSQMRSRSPPPPPLSFTFSALLKSSTSASAGAQVHAHAISLGGFDADLFVQNTLIDFYVRCGGHLHSARRVFDGMPVRDFISWTSLIVAYSKNGEMEPAGEVFERFPEKDRVAWTAMVTGYAQNARPREALETFDRMLAAGVEFDEVTLVGAVSAVAQLGSARHAGWVRGVVDRAGFSSGNVVVGSAMVDMYGKCGLIDEAGLVFESMRQRNVFTFSAMISGLAAHGRAGEAITMFREMVSGTAIKPNWVTFIGLLTACSHAGMVEEGRYYFKQMKDKYGIVPSADHYACMVDLLGRAGLVEEALDMIQSMPVEPHGGVWGALLGACRIHGKTHVARIAAEHLFELEPNCIGNYVLLSNIYASAGMWDEVTQVRKLMRRRNLRKDPASSWMENKDGVVHEFFAGDDKHPMSRKIKEALEEILCRLKLDGYQPVLSSVVYDVSDDEKERLLKGHSEKLALAFGVLTTGTGDTIRIVKNLRTCEDCHVVMKMASKVMQRKIVLRDNLRFHHFQNGECSCGEFW</sequence>
<dbReference type="InterPro" id="IPR032867">
    <property type="entry name" value="DYW_dom"/>
</dbReference>
<dbReference type="FunFam" id="1.25.40.10:FF:000348">
    <property type="entry name" value="Pentatricopeptide repeat-containing protein chloroplastic"/>
    <property type="match status" value="1"/>
</dbReference>
<dbReference type="GO" id="GO:0008270">
    <property type="term" value="F:zinc ion binding"/>
    <property type="evidence" value="ECO:0007669"/>
    <property type="project" value="InterPro"/>
</dbReference>
<evidence type="ECO:0000259" key="4">
    <source>
        <dbReference type="Pfam" id="PF14432"/>
    </source>
</evidence>
<dbReference type="Pfam" id="PF20431">
    <property type="entry name" value="E_motif"/>
    <property type="match status" value="1"/>
</dbReference>
<evidence type="ECO:0000256" key="3">
    <source>
        <dbReference type="PROSITE-ProRule" id="PRU00708"/>
    </source>
</evidence>
<reference evidence="5" key="1">
    <citation type="journal article" date="2023" name="GigaByte">
        <title>Genome assembly of the bearded iris, Iris pallida Lam.</title>
        <authorList>
            <person name="Bruccoleri R.E."/>
            <person name="Oakeley E.J."/>
            <person name="Faust A.M.E."/>
            <person name="Altorfer M."/>
            <person name="Dessus-Babus S."/>
            <person name="Burckhardt D."/>
            <person name="Oertli M."/>
            <person name="Naumann U."/>
            <person name="Petersen F."/>
            <person name="Wong J."/>
        </authorList>
    </citation>
    <scope>NUCLEOTIDE SEQUENCE</scope>
    <source>
        <strain evidence="5">GSM-AAB239-AS_SAM_17_03QT</strain>
    </source>
</reference>
<dbReference type="InterPro" id="IPR002885">
    <property type="entry name" value="PPR_rpt"/>
</dbReference>
<keyword evidence="6" id="KW-1185">Reference proteome</keyword>
<feature type="repeat" description="PPR" evidence="3">
    <location>
        <begin position="320"/>
        <end position="350"/>
    </location>
</feature>
<dbReference type="PANTHER" id="PTHR47926">
    <property type="entry name" value="PENTATRICOPEPTIDE REPEAT-CONTAINING PROTEIN"/>
    <property type="match status" value="1"/>
</dbReference>
<dbReference type="EMBL" id="JANAVB010002393">
    <property type="protein sequence ID" value="KAJ6851318.1"/>
    <property type="molecule type" value="Genomic_DNA"/>
</dbReference>
<feature type="repeat" description="PPR" evidence="3">
    <location>
        <begin position="187"/>
        <end position="217"/>
    </location>
</feature>
<gene>
    <name evidence="5" type="ORF">M6B38_261700</name>
</gene>
<dbReference type="AlphaFoldDB" id="A0AAX6IE30"/>
<evidence type="ECO:0000256" key="2">
    <source>
        <dbReference type="ARBA" id="ARBA00022737"/>
    </source>
</evidence>
<dbReference type="NCBIfam" id="TIGR00756">
    <property type="entry name" value="PPR"/>
    <property type="match status" value="4"/>
</dbReference>
<dbReference type="PANTHER" id="PTHR47926:SF523">
    <property type="entry name" value="DYW DOMAIN-CONTAINING PROTEIN"/>
    <property type="match status" value="1"/>
</dbReference>
<feature type="domain" description="DYW" evidence="4">
    <location>
        <begin position="537"/>
        <end position="629"/>
    </location>
</feature>
<dbReference type="FunFam" id="1.25.40.10:FF:000690">
    <property type="entry name" value="Pentatricopeptide repeat-containing protein"/>
    <property type="match status" value="1"/>
</dbReference>
<dbReference type="Gene3D" id="1.25.40.10">
    <property type="entry name" value="Tetratricopeptide repeat domain"/>
    <property type="match status" value="3"/>
</dbReference>
<evidence type="ECO:0000313" key="5">
    <source>
        <dbReference type="EMBL" id="KAJ6851318.1"/>
    </source>
</evidence>
<dbReference type="Pfam" id="PF14432">
    <property type="entry name" value="DYW_deaminase"/>
    <property type="match status" value="1"/>
</dbReference>